<protein>
    <submittedName>
        <fullName evidence="2">Uncharacterized protein</fullName>
    </submittedName>
</protein>
<dbReference type="Gramene" id="mRNA:HanXRQr2_Chr09g0399191">
    <property type="protein sequence ID" value="CDS:HanXRQr2_Chr09g0399191.1"/>
    <property type="gene ID" value="HanXRQr2_Chr09g0399191"/>
</dbReference>
<evidence type="ECO:0000313" key="2">
    <source>
        <dbReference type="EMBL" id="OTG15794.1"/>
    </source>
</evidence>
<reference evidence="2" key="2">
    <citation type="submission" date="2017-02" db="EMBL/GenBank/DDBJ databases">
        <title>Sunflower complete genome.</title>
        <authorList>
            <person name="Langlade N."/>
            <person name="Munos S."/>
        </authorList>
    </citation>
    <scope>NUCLEOTIDE SEQUENCE [LARGE SCALE GENOMIC DNA]</scope>
    <source>
        <tissue evidence="2">Leaves</tissue>
    </source>
</reference>
<dbReference type="InParanoid" id="A0A251TY10"/>
<accession>A0A251TY10</accession>
<reference evidence="1" key="3">
    <citation type="submission" date="2020-06" db="EMBL/GenBank/DDBJ databases">
        <title>Helianthus annuus Genome sequencing and assembly Release 2.</title>
        <authorList>
            <person name="Gouzy J."/>
            <person name="Langlade N."/>
            <person name="Munos S."/>
        </authorList>
    </citation>
    <scope>NUCLEOTIDE SEQUENCE</scope>
    <source>
        <tissue evidence="1">Leaves</tissue>
    </source>
</reference>
<evidence type="ECO:0000313" key="3">
    <source>
        <dbReference type="Proteomes" id="UP000215914"/>
    </source>
</evidence>
<organism evidence="2 3">
    <name type="scientific">Helianthus annuus</name>
    <name type="common">Common sunflower</name>
    <dbReference type="NCBI Taxonomy" id="4232"/>
    <lineage>
        <taxon>Eukaryota</taxon>
        <taxon>Viridiplantae</taxon>
        <taxon>Streptophyta</taxon>
        <taxon>Embryophyta</taxon>
        <taxon>Tracheophyta</taxon>
        <taxon>Spermatophyta</taxon>
        <taxon>Magnoliopsida</taxon>
        <taxon>eudicotyledons</taxon>
        <taxon>Gunneridae</taxon>
        <taxon>Pentapetalae</taxon>
        <taxon>asterids</taxon>
        <taxon>campanulids</taxon>
        <taxon>Asterales</taxon>
        <taxon>Asteraceae</taxon>
        <taxon>Asteroideae</taxon>
        <taxon>Heliantheae alliance</taxon>
        <taxon>Heliantheae</taxon>
        <taxon>Helianthus</taxon>
    </lineage>
</organism>
<dbReference type="EMBL" id="CM007898">
    <property type="protein sequence ID" value="OTG15794.1"/>
    <property type="molecule type" value="Genomic_DNA"/>
</dbReference>
<dbReference type="EMBL" id="MNCJ02000324">
    <property type="protein sequence ID" value="KAF5791821.1"/>
    <property type="molecule type" value="Genomic_DNA"/>
</dbReference>
<name>A0A251TY10_HELAN</name>
<keyword evidence="3" id="KW-1185">Reference proteome</keyword>
<proteinExistence type="predicted"/>
<dbReference type="Proteomes" id="UP000215914">
    <property type="component" value="Chromosome 9"/>
</dbReference>
<reference evidence="1 3" key="1">
    <citation type="journal article" date="2017" name="Nature">
        <title>The sunflower genome provides insights into oil metabolism, flowering and Asterid evolution.</title>
        <authorList>
            <person name="Badouin H."/>
            <person name="Gouzy J."/>
            <person name="Grassa C.J."/>
            <person name="Murat F."/>
            <person name="Staton S.E."/>
            <person name="Cottret L."/>
            <person name="Lelandais-Briere C."/>
            <person name="Owens G.L."/>
            <person name="Carrere S."/>
            <person name="Mayjonade B."/>
            <person name="Legrand L."/>
            <person name="Gill N."/>
            <person name="Kane N.C."/>
            <person name="Bowers J.E."/>
            <person name="Hubner S."/>
            <person name="Bellec A."/>
            <person name="Berard A."/>
            <person name="Berges H."/>
            <person name="Blanchet N."/>
            <person name="Boniface M.C."/>
            <person name="Brunel D."/>
            <person name="Catrice O."/>
            <person name="Chaidir N."/>
            <person name="Claudel C."/>
            <person name="Donnadieu C."/>
            <person name="Faraut T."/>
            <person name="Fievet G."/>
            <person name="Helmstetter N."/>
            <person name="King M."/>
            <person name="Knapp S.J."/>
            <person name="Lai Z."/>
            <person name="Le Paslier M.C."/>
            <person name="Lippi Y."/>
            <person name="Lorenzon L."/>
            <person name="Mandel J.R."/>
            <person name="Marage G."/>
            <person name="Marchand G."/>
            <person name="Marquand E."/>
            <person name="Bret-Mestries E."/>
            <person name="Morien E."/>
            <person name="Nambeesan S."/>
            <person name="Nguyen T."/>
            <person name="Pegot-Espagnet P."/>
            <person name="Pouilly N."/>
            <person name="Raftis F."/>
            <person name="Sallet E."/>
            <person name="Schiex T."/>
            <person name="Thomas J."/>
            <person name="Vandecasteele C."/>
            <person name="Vares D."/>
            <person name="Vear F."/>
            <person name="Vautrin S."/>
            <person name="Crespi M."/>
            <person name="Mangin B."/>
            <person name="Burke J.M."/>
            <person name="Salse J."/>
            <person name="Munos S."/>
            <person name="Vincourt P."/>
            <person name="Rieseberg L.H."/>
            <person name="Langlade N.B."/>
        </authorList>
    </citation>
    <scope>NUCLEOTIDE SEQUENCE [LARGE SCALE GENOMIC DNA]</scope>
    <source>
        <strain evidence="3">cv. SF193</strain>
        <tissue evidence="1">Leaves</tissue>
    </source>
</reference>
<gene>
    <name evidence="2" type="ORF">HannXRQ_Chr09g0264341</name>
    <name evidence="1" type="ORF">HanXRQr2_Chr09g0399191</name>
</gene>
<evidence type="ECO:0000313" key="1">
    <source>
        <dbReference type="EMBL" id="KAF5791821.1"/>
    </source>
</evidence>
<sequence>MEMTLIFPLTCFQFLPQSTRSEMDRLFKKSIHLHIRERGRERQDPGEMMTRFNGG</sequence>
<dbReference type="AlphaFoldDB" id="A0A251TY10"/>